<sequence>MLKKLSIKDQLENLVNSPEKHTYLLAVSGGADSMVLAFLFQSVGLNFQIAHINYKLRGKDSDADQKVVQDFCEKNHIKFHLYEVSEKDNKPENSIQLWAREIRYQFFKNIQKKENLEYLVTAHHLNDQLETFLIHLSKASGIKGLSGIPANENKILRPLLQYSKEHIYNFAKEHNIEYREDSSNKKSDYLRNKIRNEIVPKLLETNDHFLENFKKTSSYLNQTKDFVQKQIQEIENNLSTFNLEKIILSKEKLNKESDFVKFEILKKYGFNKEEEIKKIFIAETGSSFFSTEYQLIINRDELIIINNISENESEENIILIEKFDFNTESIEINIGNFIQLDDEHKRSFTWNFDMEKIQLPLILRKKQEGDLFYPLSFSGKKKVSKFFKDEKLSILAKQKIWVLADGNENVLGVIPYRQDRRFVCTEKTKYTLNLFN</sequence>
<keyword evidence="2 8" id="KW-0963">Cytoplasm</keyword>
<evidence type="ECO:0000313" key="10">
    <source>
        <dbReference type="EMBL" id="MBK1898179.1"/>
    </source>
</evidence>
<evidence type="ECO:0000256" key="2">
    <source>
        <dbReference type="ARBA" id="ARBA00022490"/>
    </source>
</evidence>
<keyword evidence="11" id="KW-1185">Reference proteome</keyword>
<dbReference type="InterPro" id="IPR014729">
    <property type="entry name" value="Rossmann-like_a/b/a_fold"/>
</dbReference>
<accession>A0ABS1G0F6</accession>
<keyword evidence="6 8" id="KW-0067">ATP-binding</keyword>
<keyword evidence="3 8" id="KW-0436">Ligase</keyword>
<dbReference type="NCBIfam" id="TIGR02432">
    <property type="entry name" value="lysidine_TilS_N"/>
    <property type="match status" value="1"/>
</dbReference>
<feature type="binding site" evidence="8">
    <location>
        <begin position="28"/>
        <end position="33"/>
    </location>
    <ligand>
        <name>ATP</name>
        <dbReference type="ChEBI" id="CHEBI:30616"/>
    </ligand>
</feature>
<name>A0ABS1G0F6_9FLAO</name>
<dbReference type="InterPro" id="IPR012796">
    <property type="entry name" value="Lysidine-tRNA-synth_C"/>
</dbReference>
<dbReference type="InterPro" id="IPR012795">
    <property type="entry name" value="tRNA_Ile_lys_synt_N"/>
</dbReference>
<evidence type="ECO:0000313" key="11">
    <source>
        <dbReference type="Proteomes" id="UP000628669"/>
    </source>
</evidence>
<dbReference type="GO" id="GO:0032267">
    <property type="term" value="F:tRNA(Ile)-lysidine synthase activity"/>
    <property type="evidence" value="ECO:0007669"/>
    <property type="project" value="UniProtKB-EC"/>
</dbReference>
<comment type="function">
    <text evidence="8">Ligates lysine onto the cytidine present at position 34 of the AUA codon-specific tRNA(Ile) that contains the anticodon CAU, in an ATP-dependent manner. Cytidine is converted to lysidine, thus changing the amino acid specificity of the tRNA from methionine to isoleucine.</text>
</comment>
<dbReference type="InterPro" id="IPR011063">
    <property type="entry name" value="TilS/TtcA_N"/>
</dbReference>
<dbReference type="PANTHER" id="PTHR43033">
    <property type="entry name" value="TRNA(ILE)-LYSIDINE SYNTHASE-RELATED"/>
    <property type="match status" value="1"/>
</dbReference>
<dbReference type="PANTHER" id="PTHR43033:SF1">
    <property type="entry name" value="TRNA(ILE)-LYSIDINE SYNTHASE-RELATED"/>
    <property type="match status" value="1"/>
</dbReference>
<keyword evidence="5 8" id="KW-0547">Nucleotide-binding</keyword>
<evidence type="ECO:0000256" key="6">
    <source>
        <dbReference type="ARBA" id="ARBA00022840"/>
    </source>
</evidence>
<dbReference type="Gene3D" id="3.40.50.620">
    <property type="entry name" value="HUPs"/>
    <property type="match status" value="1"/>
</dbReference>
<comment type="caution">
    <text evidence="10">The sequence shown here is derived from an EMBL/GenBank/DDBJ whole genome shotgun (WGS) entry which is preliminary data.</text>
</comment>
<dbReference type="CDD" id="cd01992">
    <property type="entry name" value="TilS_N"/>
    <property type="match status" value="1"/>
</dbReference>
<dbReference type="RefSeq" id="WP_200248954.1">
    <property type="nucleotide sequence ID" value="NZ_JAENHK010000010.1"/>
</dbReference>
<dbReference type="NCBIfam" id="TIGR02433">
    <property type="entry name" value="lysidine_TilS_C"/>
    <property type="match status" value="1"/>
</dbReference>
<dbReference type="Pfam" id="PF01171">
    <property type="entry name" value="ATP_bind_3"/>
    <property type="match status" value="1"/>
</dbReference>
<comment type="subcellular location">
    <subcellularLocation>
        <location evidence="1 8">Cytoplasm</location>
    </subcellularLocation>
</comment>
<evidence type="ECO:0000256" key="3">
    <source>
        <dbReference type="ARBA" id="ARBA00022598"/>
    </source>
</evidence>
<evidence type="ECO:0000256" key="5">
    <source>
        <dbReference type="ARBA" id="ARBA00022741"/>
    </source>
</evidence>
<dbReference type="InterPro" id="IPR012094">
    <property type="entry name" value="tRNA_Ile_lys_synt"/>
</dbReference>
<dbReference type="EMBL" id="JAENHK010000010">
    <property type="protein sequence ID" value="MBK1898179.1"/>
    <property type="molecule type" value="Genomic_DNA"/>
</dbReference>
<comment type="catalytic activity">
    <reaction evidence="7 8">
        <text>cytidine(34) in tRNA(Ile2) + L-lysine + ATP = lysidine(34) in tRNA(Ile2) + AMP + diphosphate + H(+)</text>
        <dbReference type="Rhea" id="RHEA:43744"/>
        <dbReference type="Rhea" id="RHEA-COMP:10625"/>
        <dbReference type="Rhea" id="RHEA-COMP:10670"/>
        <dbReference type="ChEBI" id="CHEBI:15378"/>
        <dbReference type="ChEBI" id="CHEBI:30616"/>
        <dbReference type="ChEBI" id="CHEBI:32551"/>
        <dbReference type="ChEBI" id="CHEBI:33019"/>
        <dbReference type="ChEBI" id="CHEBI:82748"/>
        <dbReference type="ChEBI" id="CHEBI:83665"/>
        <dbReference type="ChEBI" id="CHEBI:456215"/>
        <dbReference type="EC" id="6.3.4.19"/>
    </reaction>
</comment>
<evidence type="ECO:0000256" key="7">
    <source>
        <dbReference type="ARBA" id="ARBA00048539"/>
    </source>
</evidence>
<proteinExistence type="inferred from homology"/>
<dbReference type="EC" id="6.3.4.19" evidence="8"/>
<dbReference type="HAMAP" id="MF_01161">
    <property type="entry name" value="tRNA_Ile_lys_synt"/>
    <property type="match status" value="1"/>
</dbReference>
<comment type="similarity">
    <text evidence="8">Belongs to the tRNA(Ile)-lysidine synthase family.</text>
</comment>
<keyword evidence="4 8" id="KW-0819">tRNA processing</keyword>
<reference evidence="11" key="1">
    <citation type="submission" date="2021-01" db="EMBL/GenBank/DDBJ databases">
        <title>Genome public.</title>
        <authorList>
            <person name="Liu C."/>
            <person name="Sun Q."/>
        </authorList>
    </citation>
    <scope>NUCLEOTIDE SEQUENCE [LARGE SCALE GENOMIC DNA]</scope>
    <source>
        <strain evidence="11">YIM B02567</strain>
    </source>
</reference>
<evidence type="ECO:0000259" key="9">
    <source>
        <dbReference type="SMART" id="SM00977"/>
    </source>
</evidence>
<comment type="domain">
    <text evidence="8">The N-terminal region contains the highly conserved SGGXDS motif, predicted to be a P-loop motif involved in ATP binding.</text>
</comment>
<evidence type="ECO:0000256" key="8">
    <source>
        <dbReference type="HAMAP-Rule" id="MF_01161"/>
    </source>
</evidence>
<dbReference type="SUPFAM" id="SSF52402">
    <property type="entry name" value="Adenine nucleotide alpha hydrolases-like"/>
    <property type="match status" value="1"/>
</dbReference>
<dbReference type="Proteomes" id="UP000628669">
    <property type="component" value="Unassembled WGS sequence"/>
</dbReference>
<evidence type="ECO:0000256" key="4">
    <source>
        <dbReference type="ARBA" id="ARBA00022694"/>
    </source>
</evidence>
<gene>
    <name evidence="8 10" type="primary">tilS</name>
    <name evidence="10" type="ORF">JHL15_20650</name>
</gene>
<organism evidence="10 11">
    <name type="scientific">Chryseobacterium paridis</name>
    <dbReference type="NCBI Taxonomy" id="2800328"/>
    <lineage>
        <taxon>Bacteria</taxon>
        <taxon>Pseudomonadati</taxon>
        <taxon>Bacteroidota</taxon>
        <taxon>Flavobacteriia</taxon>
        <taxon>Flavobacteriales</taxon>
        <taxon>Weeksellaceae</taxon>
        <taxon>Chryseobacterium group</taxon>
        <taxon>Chryseobacterium</taxon>
    </lineage>
</organism>
<evidence type="ECO:0000256" key="1">
    <source>
        <dbReference type="ARBA" id="ARBA00004496"/>
    </source>
</evidence>
<dbReference type="SUPFAM" id="SSF56037">
    <property type="entry name" value="PheT/TilS domain"/>
    <property type="match status" value="1"/>
</dbReference>
<feature type="domain" description="Lysidine-tRNA(Ile) synthetase C-terminal" evidence="9">
    <location>
        <begin position="361"/>
        <end position="434"/>
    </location>
</feature>
<dbReference type="SMART" id="SM00977">
    <property type="entry name" value="TilS_C"/>
    <property type="match status" value="1"/>
</dbReference>
<protein>
    <recommendedName>
        <fullName evidence="8">tRNA(Ile)-lysidine synthase</fullName>
        <ecNumber evidence="8">6.3.4.19</ecNumber>
    </recommendedName>
    <alternativeName>
        <fullName evidence="8">tRNA(Ile)-2-lysyl-cytidine synthase</fullName>
    </alternativeName>
    <alternativeName>
        <fullName evidence="8">tRNA(Ile)-lysidine synthetase</fullName>
    </alternativeName>
</protein>